<sequence length="572" mass="68373">MEVVNNNDVVRNFIVMALTNGQDFSKRELKNNAKIFYNKIKDNKKILKSIVDVLYLTSYIVTYYTYAMYPDDEKTKKEMAFLNSYDSTEKLVKKLNFDSFYNLCSDTVSFCLSYDGYGKRMCILNLFNDKDNVIAKFPLVINDFIYYLRKIDENEIIDYYNFQKDILKNDSVALEKAVCYGIELLIKMQDYDPDNYKEVINSIASQYYTYNKYLLLNNYNLDEYALDILDTIESGFEELRGFSLDNIPFLKPLVRDFLEYNKLSLEQKKRMNNFFVESEYNNKILINNSNMKIREKLREVFGNADLADENVCKTYKKELNYLKNSEFFDSFARILYTDLFTLIYDDFDCYPDNEDNQKELDFMKNINNINELKTYLLEDDYALLEAINCSIFFDYLPLLSKKRMLLNMIDNNMYKYFITNEYKYDVLECSRKYNIYDAYLIYKENLNYEEDKKNAIAKSSKDLNEDLLELNSKDYNDIIFDICNIFYKYNKYKISNNNCDSDMVVLTNNLENDYDLFLNNMNKNIDIKLMLFQTFYEYLSLSNLDKLRVQTHYKELVDNGKVKIFNKKNKNS</sequence>
<reference evidence="1" key="2">
    <citation type="journal article" date="2021" name="PeerJ">
        <title>Extensive microbial diversity within the chicken gut microbiome revealed by metagenomics and culture.</title>
        <authorList>
            <person name="Gilroy R."/>
            <person name="Ravi A."/>
            <person name="Getino M."/>
            <person name="Pursley I."/>
            <person name="Horton D.L."/>
            <person name="Alikhan N.F."/>
            <person name="Baker D."/>
            <person name="Gharbi K."/>
            <person name="Hall N."/>
            <person name="Watson M."/>
            <person name="Adriaenssens E.M."/>
            <person name="Foster-Nyarko E."/>
            <person name="Jarju S."/>
            <person name="Secka A."/>
            <person name="Antonio M."/>
            <person name="Oren A."/>
            <person name="Chaudhuri R.R."/>
            <person name="La Ragione R."/>
            <person name="Hildebrand F."/>
            <person name="Pallen M.J."/>
        </authorList>
    </citation>
    <scope>NUCLEOTIDE SEQUENCE</scope>
    <source>
        <strain evidence="1">CHK193-30670</strain>
    </source>
</reference>
<gene>
    <name evidence="1" type="ORF">IAB68_05770</name>
</gene>
<dbReference type="EMBL" id="DVMT01000058">
    <property type="protein sequence ID" value="HIU40787.1"/>
    <property type="molecule type" value="Genomic_DNA"/>
</dbReference>
<dbReference type="AlphaFoldDB" id="A0A9D1IP19"/>
<organism evidence="1 2">
    <name type="scientific">Candidatus Aphodocola excrementigallinarum</name>
    <dbReference type="NCBI Taxonomy" id="2840670"/>
    <lineage>
        <taxon>Bacteria</taxon>
        <taxon>Bacillati</taxon>
        <taxon>Bacillota</taxon>
        <taxon>Bacilli</taxon>
        <taxon>Candidatus Aphodocola</taxon>
    </lineage>
</organism>
<comment type="caution">
    <text evidence="1">The sequence shown here is derived from an EMBL/GenBank/DDBJ whole genome shotgun (WGS) entry which is preliminary data.</text>
</comment>
<proteinExistence type="predicted"/>
<protein>
    <submittedName>
        <fullName evidence="1">Uncharacterized protein</fullName>
    </submittedName>
</protein>
<dbReference type="Proteomes" id="UP000824074">
    <property type="component" value="Unassembled WGS sequence"/>
</dbReference>
<reference evidence="1" key="1">
    <citation type="submission" date="2020-10" db="EMBL/GenBank/DDBJ databases">
        <authorList>
            <person name="Gilroy R."/>
        </authorList>
    </citation>
    <scope>NUCLEOTIDE SEQUENCE</scope>
    <source>
        <strain evidence="1">CHK193-30670</strain>
    </source>
</reference>
<name>A0A9D1IP19_9FIRM</name>
<evidence type="ECO:0000313" key="1">
    <source>
        <dbReference type="EMBL" id="HIU40787.1"/>
    </source>
</evidence>
<accession>A0A9D1IP19</accession>
<evidence type="ECO:0000313" key="2">
    <source>
        <dbReference type="Proteomes" id="UP000824074"/>
    </source>
</evidence>